<dbReference type="AlphaFoldDB" id="A0AAN8EJG2"/>
<keyword evidence="1" id="KW-1133">Transmembrane helix</keyword>
<comment type="caution">
    <text evidence="2">The sequence shown here is derived from an EMBL/GenBank/DDBJ whole genome shotgun (WGS) entry which is preliminary data.</text>
</comment>
<protein>
    <submittedName>
        <fullName evidence="2">Uncharacterized protein</fullName>
    </submittedName>
</protein>
<proteinExistence type="predicted"/>
<dbReference type="Proteomes" id="UP001316803">
    <property type="component" value="Unassembled WGS sequence"/>
</dbReference>
<keyword evidence="1" id="KW-0472">Membrane</keyword>
<name>A0AAN8EJG2_9EURO</name>
<feature type="transmembrane region" description="Helical" evidence="1">
    <location>
        <begin position="173"/>
        <end position="191"/>
    </location>
</feature>
<feature type="transmembrane region" description="Helical" evidence="1">
    <location>
        <begin position="122"/>
        <end position="139"/>
    </location>
</feature>
<reference evidence="2 3" key="1">
    <citation type="submission" date="2022-12" db="EMBL/GenBank/DDBJ databases">
        <title>Genomic features and morphological characterization of a novel Knufia sp. strain isolated from spacecraft assembly facility.</title>
        <authorList>
            <person name="Teixeira M."/>
            <person name="Chander A.M."/>
            <person name="Stajich J.E."/>
            <person name="Venkateswaran K."/>
        </authorList>
    </citation>
    <scope>NUCLEOTIDE SEQUENCE [LARGE SCALE GENOMIC DNA]</scope>
    <source>
        <strain evidence="2 3">FJI-L2-BK-P2</strain>
    </source>
</reference>
<gene>
    <name evidence="2" type="ORF">OHC33_001656</name>
</gene>
<keyword evidence="3" id="KW-1185">Reference proteome</keyword>
<organism evidence="2 3">
    <name type="scientific">Knufia fluminis</name>
    <dbReference type="NCBI Taxonomy" id="191047"/>
    <lineage>
        <taxon>Eukaryota</taxon>
        <taxon>Fungi</taxon>
        <taxon>Dikarya</taxon>
        <taxon>Ascomycota</taxon>
        <taxon>Pezizomycotina</taxon>
        <taxon>Eurotiomycetes</taxon>
        <taxon>Chaetothyriomycetidae</taxon>
        <taxon>Chaetothyriales</taxon>
        <taxon>Trichomeriaceae</taxon>
        <taxon>Knufia</taxon>
    </lineage>
</organism>
<feature type="transmembrane region" description="Helical" evidence="1">
    <location>
        <begin position="589"/>
        <end position="612"/>
    </location>
</feature>
<feature type="transmembrane region" description="Helical" evidence="1">
    <location>
        <begin position="77"/>
        <end position="102"/>
    </location>
</feature>
<evidence type="ECO:0000313" key="3">
    <source>
        <dbReference type="Proteomes" id="UP001316803"/>
    </source>
</evidence>
<evidence type="ECO:0000256" key="1">
    <source>
        <dbReference type="SAM" id="Phobius"/>
    </source>
</evidence>
<accession>A0AAN8EJG2</accession>
<sequence length="701" mass="77401">MAAQEYHIVGTDPIGTGTSQSLSTYGRACPPRKPVAISFEDQNNNLIEASHNSQEGSLTKVAAQNGAKTLRRPGQQVFVGVLIDVCLANLPCAFIALGFIAVYLDDQPISSYGRMVEESARLGPTIFPIAFAAIVARFTKHLARWQAERGQRLGVLEQLIQSQSFAASIEAAYSLRSLTFASFAITVLWAFSPLGGQSSLRILSTTEASTESQLPVYAAVAETLRYFGGGAHAMTTQTNINGIFVTSLMAPQTASNGPTDTWGNVRIPASHYVEDLEPGTWYTADESSGFTDYSSLVGIPVWGVPDKDTVNFSITWPIFNTDCQWKQPGYSDLEWCYFSLNHTKSTEQQNCTYNATDGTVQGPSYKGLPVMTSTDPLWLTEVFVPQLNSSSNPVYMAFAYSMLDDHEVDGVGYPGSKAECKLRTVRAEAQVFCASGACRVTRLRRTIEAKPDFINVFNDDTISPESSTSKALYYDVILRELPATTGPETTGYGYATPFTAYLLGRDRPFNSSNMYWLYTAGINDTYFSQRLSTMFNTFWIACQWTDSITDRSNENVSAFLNTTTGEVNYPYQQSIATVTQVYPTYKANYLWIVALIIVSTILLFCALTSLLLRVVTVAPDILGFVSSLTRDSRYFEPLPPGSSMLDGEQRARRLRDRKVQIADVRPEADVGHIAFVSVEACSGDRGERQGIMRLRKDRLYD</sequence>
<keyword evidence="1" id="KW-0812">Transmembrane</keyword>
<evidence type="ECO:0000313" key="2">
    <source>
        <dbReference type="EMBL" id="KAK5957284.1"/>
    </source>
</evidence>
<dbReference type="EMBL" id="JAKLMC020000003">
    <property type="protein sequence ID" value="KAK5957284.1"/>
    <property type="molecule type" value="Genomic_DNA"/>
</dbReference>